<dbReference type="AlphaFoldDB" id="A0A0V8RSM8"/>
<comment type="similarity">
    <text evidence="1">Belongs to the phD/YefM antitoxin family.</text>
</comment>
<reference evidence="2 3" key="1">
    <citation type="submission" date="2015-10" db="EMBL/GenBank/DDBJ databases">
        <title>Draft Genome of Actinomyces odontolyticus subsp. actinosynbacter strain XH001.</title>
        <authorList>
            <person name="Mclean J.S."/>
            <person name="He X."/>
        </authorList>
    </citation>
    <scope>NUCLEOTIDE SEQUENCE [LARGE SCALE GENOMIC DNA]</scope>
    <source>
        <strain evidence="2 3">XH001</strain>
    </source>
</reference>
<gene>
    <name evidence="2" type="ORF">APY09_06395</name>
</gene>
<dbReference type="EMBL" id="LLVT01000002">
    <property type="protein sequence ID" value="KSW11088.1"/>
    <property type="molecule type" value="Genomic_DNA"/>
</dbReference>
<dbReference type="OrthoDB" id="3268180at2"/>
<evidence type="ECO:0000313" key="3">
    <source>
        <dbReference type="Proteomes" id="UP000054686"/>
    </source>
</evidence>
<dbReference type="Proteomes" id="UP000054686">
    <property type="component" value="Unassembled WGS sequence"/>
</dbReference>
<accession>A0A0V8RSM8</accession>
<proteinExistence type="inferred from homology"/>
<organism evidence="2 3">
    <name type="scientific">Schaalia odontolytica</name>
    <dbReference type="NCBI Taxonomy" id="1660"/>
    <lineage>
        <taxon>Bacteria</taxon>
        <taxon>Bacillati</taxon>
        <taxon>Actinomycetota</taxon>
        <taxon>Actinomycetes</taxon>
        <taxon>Actinomycetales</taxon>
        <taxon>Actinomycetaceae</taxon>
        <taxon>Schaalia</taxon>
    </lineage>
</organism>
<evidence type="ECO:0000313" key="2">
    <source>
        <dbReference type="EMBL" id="KSW11088.1"/>
    </source>
</evidence>
<dbReference type="InterPro" id="IPR036165">
    <property type="entry name" value="YefM-like_sf"/>
</dbReference>
<dbReference type="RefSeq" id="WP_048776499.1">
    <property type="nucleotide sequence ID" value="NZ_CP040006.1"/>
</dbReference>
<comment type="caution">
    <text evidence="2">The sequence shown here is derived from an EMBL/GenBank/DDBJ whole genome shotgun (WGS) entry which is preliminary data.</text>
</comment>
<sequence>MSTATLSDFRQNQAQYIAAAQVEPVELRSRGAQTRAVLVSPAFYEEAIAALEARREAREREEYETWLRENALPALEHYLEHPETAHTLDELTAAWGLK</sequence>
<name>A0A0V8RSM8_9ACTO</name>
<protein>
    <submittedName>
        <fullName evidence="2">Toxin-antitoxin system antitoxin subunit</fullName>
    </submittedName>
</protein>
<evidence type="ECO:0000256" key="1">
    <source>
        <dbReference type="ARBA" id="ARBA00009981"/>
    </source>
</evidence>
<dbReference type="SUPFAM" id="SSF143120">
    <property type="entry name" value="YefM-like"/>
    <property type="match status" value="1"/>
</dbReference>